<sequence length="558" mass="62113">MTGDQGIHHIELDIMELVMADQSVPARADVLTTLDYGQLRTSALIGAAVIAILMLLSSIITIKPEQNEPPLFKPMIPLVGHIINMVRHGTMLLSRYRKHNLPAATLPMLNGKMYVIWDASLVQALFRKKSFTLEHFAAKFSGNVAGLNSSTRNIFLTTPLVKEMLELFSKHLLKGKTLQRAQIAAVCSFEDSLRGEFTSLKNGEWLEISSMYTWLRDITTLAASRAFWGPQNPLDGDHTLLEDFWRFEDKLLIMALDLYPRFTARKAYDARARVQAAFGRFHAAGLVDSDGVSELIRERARLIRSYGVASEEIGKMETSILAVALSNTAPTLFWLLSSILSTPGLAERVRGELESAVRWDGDEAVLSVSSWERCPLLVSCYHETLRLMSRTTVTRRSDEDAILVGADGREYMIRAGVDVQASATALHTDPRIWGSDVDDFDPDRFLPFAKDTISQHVRQKKAAFIPFGGGRHMCPGRNLAFAQVMTFAAVLLLGYDVEPGKGSGEGTHSDAKVWKKPPRKTRGSMAEAIAKPVKKGEGYGARLRPKAGWEKVRWHFDV</sequence>
<evidence type="ECO:0008006" key="12">
    <source>
        <dbReference type="Google" id="ProtNLM"/>
    </source>
</evidence>
<dbReference type="InterPro" id="IPR053007">
    <property type="entry name" value="CYP450_monoxygenase_sec-met"/>
</dbReference>
<dbReference type="Proteomes" id="UP000267145">
    <property type="component" value="Unassembled WGS sequence"/>
</dbReference>
<evidence type="ECO:0000313" key="11">
    <source>
        <dbReference type="Proteomes" id="UP000267145"/>
    </source>
</evidence>
<dbReference type="RefSeq" id="XP_028496901.1">
    <property type="nucleotide sequence ID" value="XM_028638281.1"/>
</dbReference>
<keyword evidence="4 6" id="KW-0408">Iron</keyword>
<protein>
    <recommendedName>
        <fullName evidence="12">Cholesterol 7-alpha-monooxygenase</fullName>
    </recommendedName>
</protein>
<dbReference type="InterPro" id="IPR002403">
    <property type="entry name" value="Cyt_P450_E_grp-IV"/>
</dbReference>
<dbReference type="STRING" id="1051616.A0A3M9YDV4"/>
<dbReference type="PRINTS" id="PR00465">
    <property type="entry name" value="EP450IV"/>
</dbReference>
<reference evidence="10 11" key="1">
    <citation type="submission" date="2018-10" db="EMBL/GenBank/DDBJ databases">
        <title>Genome sequence of Verticillium nonalfalfae VnAa140.</title>
        <authorList>
            <person name="Stajich J.E."/>
            <person name="Kasson M.T."/>
        </authorList>
    </citation>
    <scope>NUCLEOTIDE SEQUENCE [LARGE SCALE GENOMIC DNA]</scope>
    <source>
        <strain evidence="10 11">VnAa140</strain>
    </source>
</reference>
<feature type="transmembrane region" description="Helical" evidence="9">
    <location>
        <begin position="43"/>
        <end position="62"/>
    </location>
</feature>
<dbReference type="PANTHER" id="PTHR47582:SF1">
    <property type="entry name" value="P450, PUTATIVE (EUROFUNG)-RELATED"/>
    <property type="match status" value="1"/>
</dbReference>
<evidence type="ECO:0000256" key="2">
    <source>
        <dbReference type="ARBA" id="ARBA00010617"/>
    </source>
</evidence>
<evidence type="ECO:0000256" key="7">
    <source>
        <dbReference type="RuleBase" id="RU000461"/>
    </source>
</evidence>
<dbReference type="CDD" id="cd11040">
    <property type="entry name" value="CYP7_CYP8-like"/>
    <property type="match status" value="1"/>
</dbReference>
<dbReference type="PANTHER" id="PTHR47582">
    <property type="entry name" value="P450, PUTATIVE (EUROFUNG)-RELATED"/>
    <property type="match status" value="1"/>
</dbReference>
<evidence type="ECO:0000256" key="6">
    <source>
        <dbReference type="PIRSR" id="PIRSR602403-1"/>
    </source>
</evidence>
<dbReference type="Gene3D" id="1.10.630.10">
    <property type="entry name" value="Cytochrome P450"/>
    <property type="match status" value="1"/>
</dbReference>
<evidence type="ECO:0000256" key="1">
    <source>
        <dbReference type="ARBA" id="ARBA00001971"/>
    </source>
</evidence>
<dbReference type="GeneID" id="39607794"/>
<feature type="region of interest" description="Disordered" evidence="8">
    <location>
        <begin position="502"/>
        <end position="525"/>
    </location>
</feature>
<dbReference type="GO" id="GO:0004497">
    <property type="term" value="F:monooxygenase activity"/>
    <property type="evidence" value="ECO:0007669"/>
    <property type="project" value="UniProtKB-KW"/>
</dbReference>
<feature type="binding site" description="axial binding residue" evidence="6">
    <location>
        <position position="474"/>
    </location>
    <ligand>
        <name>heme</name>
        <dbReference type="ChEBI" id="CHEBI:30413"/>
    </ligand>
    <ligandPart>
        <name>Fe</name>
        <dbReference type="ChEBI" id="CHEBI:18248"/>
    </ligandPart>
</feature>
<comment type="similarity">
    <text evidence="2 7">Belongs to the cytochrome P450 family.</text>
</comment>
<dbReference type="InterPro" id="IPR017972">
    <property type="entry name" value="Cyt_P450_CS"/>
</dbReference>
<dbReference type="SUPFAM" id="SSF48264">
    <property type="entry name" value="Cytochrome P450"/>
    <property type="match status" value="1"/>
</dbReference>
<dbReference type="InterPro" id="IPR036396">
    <property type="entry name" value="Cyt_P450_sf"/>
</dbReference>
<keyword evidence="9" id="KW-0812">Transmembrane</keyword>
<evidence type="ECO:0000256" key="9">
    <source>
        <dbReference type="SAM" id="Phobius"/>
    </source>
</evidence>
<keyword evidence="11" id="KW-1185">Reference proteome</keyword>
<accession>A0A3M9YDV4</accession>
<evidence type="ECO:0000256" key="4">
    <source>
        <dbReference type="ARBA" id="ARBA00023004"/>
    </source>
</evidence>
<dbReference type="EMBL" id="RBVV01000023">
    <property type="protein sequence ID" value="RNJ58743.1"/>
    <property type="molecule type" value="Genomic_DNA"/>
</dbReference>
<name>A0A3M9YDV4_9PEZI</name>
<keyword evidence="3 6" id="KW-0479">Metal-binding</keyword>
<dbReference type="Pfam" id="PF00067">
    <property type="entry name" value="p450"/>
    <property type="match status" value="1"/>
</dbReference>
<evidence type="ECO:0000256" key="5">
    <source>
        <dbReference type="ARBA" id="ARBA00023033"/>
    </source>
</evidence>
<keyword evidence="5 7" id="KW-0503">Monooxygenase</keyword>
<keyword evidence="9" id="KW-0472">Membrane</keyword>
<dbReference type="GO" id="GO:0016705">
    <property type="term" value="F:oxidoreductase activity, acting on paired donors, with incorporation or reduction of molecular oxygen"/>
    <property type="evidence" value="ECO:0007669"/>
    <property type="project" value="InterPro"/>
</dbReference>
<dbReference type="GO" id="GO:0005506">
    <property type="term" value="F:iron ion binding"/>
    <property type="evidence" value="ECO:0007669"/>
    <property type="project" value="InterPro"/>
</dbReference>
<proteinExistence type="inferred from homology"/>
<organism evidence="10 11">
    <name type="scientific">Verticillium nonalfalfae</name>
    <dbReference type="NCBI Taxonomy" id="1051616"/>
    <lineage>
        <taxon>Eukaryota</taxon>
        <taxon>Fungi</taxon>
        <taxon>Dikarya</taxon>
        <taxon>Ascomycota</taxon>
        <taxon>Pezizomycotina</taxon>
        <taxon>Sordariomycetes</taxon>
        <taxon>Hypocreomycetidae</taxon>
        <taxon>Glomerellales</taxon>
        <taxon>Plectosphaerellaceae</taxon>
        <taxon>Verticillium</taxon>
    </lineage>
</organism>
<comment type="cofactor">
    <cofactor evidence="1 6">
        <name>heme</name>
        <dbReference type="ChEBI" id="CHEBI:30413"/>
    </cofactor>
</comment>
<keyword evidence="7" id="KW-0560">Oxidoreductase</keyword>
<evidence type="ECO:0000256" key="3">
    <source>
        <dbReference type="ARBA" id="ARBA00022723"/>
    </source>
</evidence>
<dbReference type="InterPro" id="IPR001128">
    <property type="entry name" value="Cyt_P450"/>
</dbReference>
<comment type="caution">
    <text evidence="10">The sequence shown here is derived from an EMBL/GenBank/DDBJ whole genome shotgun (WGS) entry which is preliminary data.</text>
</comment>
<keyword evidence="6 7" id="KW-0349">Heme</keyword>
<evidence type="ECO:0000313" key="10">
    <source>
        <dbReference type="EMBL" id="RNJ58743.1"/>
    </source>
</evidence>
<dbReference type="GO" id="GO:0020037">
    <property type="term" value="F:heme binding"/>
    <property type="evidence" value="ECO:0007669"/>
    <property type="project" value="InterPro"/>
</dbReference>
<keyword evidence="9" id="KW-1133">Transmembrane helix</keyword>
<dbReference type="PROSITE" id="PS00086">
    <property type="entry name" value="CYTOCHROME_P450"/>
    <property type="match status" value="1"/>
</dbReference>
<gene>
    <name evidence="10" type="ORF">D7B24_004105</name>
</gene>
<evidence type="ECO:0000256" key="8">
    <source>
        <dbReference type="SAM" id="MobiDB-lite"/>
    </source>
</evidence>
<dbReference type="AlphaFoldDB" id="A0A3M9YDV4"/>